<dbReference type="InterPro" id="IPR029039">
    <property type="entry name" value="Flavoprotein-like_sf"/>
</dbReference>
<dbReference type="OrthoDB" id="1643408at2"/>
<feature type="region of interest" description="Disordered" evidence="4">
    <location>
        <begin position="190"/>
        <end position="210"/>
    </location>
</feature>
<dbReference type="Pfam" id="PF03358">
    <property type="entry name" value="FMN_red"/>
    <property type="match status" value="1"/>
</dbReference>
<evidence type="ECO:0000256" key="1">
    <source>
        <dbReference type="ARBA" id="ARBA00022630"/>
    </source>
</evidence>
<organism evidence="6 7">
    <name type="scientific">Corynebacterium doosanense CAU 212 = DSM 45436</name>
    <dbReference type="NCBI Taxonomy" id="558173"/>
    <lineage>
        <taxon>Bacteria</taxon>
        <taxon>Bacillati</taxon>
        <taxon>Actinomycetota</taxon>
        <taxon>Actinomycetes</taxon>
        <taxon>Mycobacteriales</taxon>
        <taxon>Corynebacteriaceae</taxon>
        <taxon>Corynebacterium</taxon>
    </lineage>
</organism>
<dbReference type="KEGG" id="cdo:CDOO_07890"/>
<dbReference type="PANTHER" id="PTHR43408:SF2">
    <property type="entry name" value="FMN REDUCTASE (NADPH)"/>
    <property type="match status" value="1"/>
</dbReference>
<keyword evidence="3" id="KW-0560">Oxidoreductase</keyword>
<evidence type="ECO:0000259" key="5">
    <source>
        <dbReference type="Pfam" id="PF03358"/>
    </source>
</evidence>
<evidence type="ECO:0000313" key="6">
    <source>
        <dbReference type="EMBL" id="AIT61194.1"/>
    </source>
</evidence>
<protein>
    <submittedName>
        <fullName evidence="6">Oxidoreductase</fullName>
    </submittedName>
</protein>
<accession>A0A097IGE9</accession>
<dbReference type="eggNOG" id="COG0431">
    <property type="taxonomic scope" value="Bacteria"/>
</dbReference>
<keyword evidence="1" id="KW-0285">Flavoprotein</keyword>
<dbReference type="InterPro" id="IPR051814">
    <property type="entry name" value="NAD(P)H-dep_FMN_reductase"/>
</dbReference>
<dbReference type="EMBL" id="CP006764">
    <property type="protein sequence ID" value="AIT61194.1"/>
    <property type="molecule type" value="Genomic_DNA"/>
</dbReference>
<evidence type="ECO:0000256" key="2">
    <source>
        <dbReference type="ARBA" id="ARBA00022643"/>
    </source>
</evidence>
<dbReference type="STRING" id="558173.CDOO_07890"/>
<dbReference type="SUPFAM" id="SSF52218">
    <property type="entry name" value="Flavoproteins"/>
    <property type="match status" value="1"/>
</dbReference>
<dbReference type="PANTHER" id="PTHR43408">
    <property type="entry name" value="FMN REDUCTASE (NADPH)"/>
    <property type="match status" value="1"/>
</dbReference>
<gene>
    <name evidence="6" type="ORF">CDOO_07890</name>
</gene>
<feature type="domain" description="NADPH-dependent FMN reductase-like" evidence="5">
    <location>
        <begin position="4"/>
        <end position="151"/>
    </location>
</feature>
<evidence type="ECO:0000256" key="4">
    <source>
        <dbReference type="SAM" id="MobiDB-lite"/>
    </source>
</evidence>
<dbReference type="InterPro" id="IPR023932">
    <property type="entry name" value="CE1759_FMN_reduct"/>
</dbReference>
<dbReference type="Gene3D" id="3.40.50.360">
    <property type="match status" value="1"/>
</dbReference>
<proteinExistence type="predicted"/>
<keyword evidence="2" id="KW-0288">FMN</keyword>
<dbReference type="InterPro" id="IPR005025">
    <property type="entry name" value="FMN_Rdtase-like_dom"/>
</dbReference>
<dbReference type="RefSeq" id="WP_018021762.1">
    <property type="nucleotide sequence ID" value="NZ_AQUX01000003.1"/>
</dbReference>
<dbReference type="Proteomes" id="UP000029914">
    <property type="component" value="Chromosome"/>
</dbReference>
<reference evidence="6 7" key="1">
    <citation type="submission" date="2013-09" db="EMBL/GenBank/DDBJ databases">
        <title>Complete genome sequence of Corynebacterium doosanense CAU 212(T) (=DSM 45436(T)), isolated from activated sludge.</title>
        <authorList>
            <person name="Schaffert L."/>
            <person name="Albersmeier A."/>
            <person name="Kalinowski J."/>
            <person name="Ruckert C."/>
        </authorList>
    </citation>
    <scope>NUCLEOTIDE SEQUENCE [LARGE SCALE GENOMIC DNA]</scope>
    <source>
        <strain evidence="6 7">CAU 212</strain>
    </source>
</reference>
<evidence type="ECO:0000256" key="3">
    <source>
        <dbReference type="ARBA" id="ARBA00023002"/>
    </source>
</evidence>
<sequence>MPTLAVVTAGLSTPSSTRQIADQIASAVQAAVTTRGEGLEVQVIEVSELTNDLAKVMTTGIPSPALDRAKEQLSAADGLVVVTPIFKASYSGLFKMFFDALDDDAINAMPTIIAATAGTARHSLALEFAVRPLLVYMHADVVPTSLFAATEDFGNSEGAGFTRRVGRAAAELAERMLGGSGAVGGLGGVTAEGQSGARRRNSGVSPDTEVTPFTEMLRGLDGRG</sequence>
<dbReference type="GO" id="GO:0016491">
    <property type="term" value="F:oxidoreductase activity"/>
    <property type="evidence" value="ECO:0007669"/>
    <property type="project" value="UniProtKB-KW"/>
</dbReference>
<evidence type="ECO:0000313" key="7">
    <source>
        <dbReference type="Proteomes" id="UP000029914"/>
    </source>
</evidence>
<dbReference type="NCBIfam" id="TIGR04037">
    <property type="entry name" value="LLM_duo_CE1759"/>
    <property type="match status" value="1"/>
</dbReference>
<keyword evidence="7" id="KW-1185">Reference proteome</keyword>
<dbReference type="AlphaFoldDB" id="A0A097IGE9"/>
<dbReference type="HOGENOM" id="CLU_055322_3_1_11"/>
<name>A0A097IGE9_9CORY</name>